<name>A0A183PEL1_9TREM</name>
<dbReference type="AlphaFoldDB" id="A0A183PEL1"/>
<protein>
    <submittedName>
        <fullName evidence="1">Uncharacterized protein</fullName>
    </submittedName>
</protein>
<dbReference type="Proteomes" id="UP000269396">
    <property type="component" value="Unassembled WGS sequence"/>
</dbReference>
<accession>A0A183PEL1</accession>
<dbReference type="EMBL" id="UZAL01032815">
    <property type="protein sequence ID" value="VDP61884.1"/>
    <property type="molecule type" value="Genomic_DNA"/>
</dbReference>
<proteinExistence type="predicted"/>
<keyword evidence="2" id="KW-1185">Reference proteome</keyword>
<sequence>MWSVFAFVMKLNLLNYYYYCYYWTVYYDELINEAYTLNHIHQLLWMMYKICWNDVICC</sequence>
<reference evidence="1 2" key="1">
    <citation type="submission" date="2018-11" db="EMBL/GenBank/DDBJ databases">
        <authorList>
            <consortium name="Pathogen Informatics"/>
        </authorList>
    </citation>
    <scope>NUCLEOTIDE SEQUENCE [LARGE SCALE GENOMIC DNA]</scope>
    <source>
        <strain>Denwood</strain>
        <strain evidence="2">Zambia</strain>
    </source>
</reference>
<evidence type="ECO:0000313" key="1">
    <source>
        <dbReference type="EMBL" id="VDP61884.1"/>
    </source>
</evidence>
<organism evidence="1 2">
    <name type="scientific">Schistosoma mattheei</name>
    <dbReference type="NCBI Taxonomy" id="31246"/>
    <lineage>
        <taxon>Eukaryota</taxon>
        <taxon>Metazoa</taxon>
        <taxon>Spiralia</taxon>
        <taxon>Lophotrochozoa</taxon>
        <taxon>Platyhelminthes</taxon>
        <taxon>Trematoda</taxon>
        <taxon>Digenea</taxon>
        <taxon>Strigeidida</taxon>
        <taxon>Schistosomatoidea</taxon>
        <taxon>Schistosomatidae</taxon>
        <taxon>Schistosoma</taxon>
    </lineage>
</organism>
<evidence type="ECO:0000313" key="2">
    <source>
        <dbReference type="Proteomes" id="UP000269396"/>
    </source>
</evidence>
<gene>
    <name evidence="1" type="ORF">SMTD_LOCUS12797</name>
</gene>